<proteinExistence type="predicted"/>
<dbReference type="EMBL" id="KI686204">
    <property type="protein sequence ID" value="ETK87025.1"/>
    <property type="molecule type" value="Genomic_DNA"/>
</dbReference>
<evidence type="ECO:0000313" key="3">
    <source>
        <dbReference type="Proteomes" id="UP000053864"/>
    </source>
</evidence>
<name>W2GXJ1_PHYNI</name>
<organism evidence="1">
    <name type="scientific">Phytophthora nicotianae</name>
    <name type="common">Potato buckeye rot agent</name>
    <name type="synonym">Phytophthora parasitica</name>
    <dbReference type="NCBI Taxonomy" id="4792"/>
    <lineage>
        <taxon>Eukaryota</taxon>
        <taxon>Sar</taxon>
        <taxon>Stramenopiles</taxon>
        <taxon>Oomycota</taxon>
        <taxon>Peronosporomycetes</taxon>
        <taxon>Peronosporales</taxon>
        <taxon>Peronosporaceae</taxon>
        <taxon>Phytophthora</taxon>
    </lineage>
</organism>
<dbReference type="Proteomes" id="UP000053864">
    <property type="component" value="Unassembled WGS sequence"/>
</dbReference>
<sequence length="173" mass="19150">MEMSTFGQAGESRKDCSSFVQGVLPTVERCEHPRELFSIVLTRHFTAKIIVLSDEQLNEYLADFDWAEIEEYGDENIIEFWGIKFDRPSTTTALNSGDNDGTIDFEAATEGGLNGDLDRNCCIAGEGTAIANNPDNCLPFTTPRLGTHADTIAVADRQPYPEENDPVFHKKNG</sequence>
<reference evidence="2 3" key="2">
    <citation type="submission" date="2013-11" db="EMBL/GenBank/DDBJ databases">
        <title>The Genome Sequence of Phytophthora parasitica CJ05E6.</title>
        <authorList>
            <consortium name="The Broad Institute Genomics Platform"/>
            <person name="Russ C."/>
            <person name="Tyler B."/>
            <person name="Panabieres F."/>
            <person name="Shan W."/>
            <person name="Tripathy S."/>
            <person name="Grunwald N."/>
            <person name="Machado M."/>
            <person name="Johnson C.S."/>
            <person name="Arredondo F."/>
            <person name="Hong C."/>
            <person name="Coffey M."/>
            <person name="Young S.K."/>
            <person name="Zeng Q."/>
            <person name="Gargeya S."/>
            <person name="Fitzgerald M."/>
            <person name="Abouelleil A."/>
            <person name="Alvarado L."/>
            <person name="Chapman S.B."/>
            <person name="Gainer-Dewar J."/>
            <person name="Goldberg J."/>
            <person name="Griggs A."/>
            <person name="Gujja S."/>
            <person name="Hansen M."/>
            <person name="Howarth C."/>
            <person name="Imamovic A."/>
            <person name="Ireland A."/>
            <person name="Larimer J."/>
            <person name="McCowan C."/>
            <person name="Murphy C."/>
            <person name="Pearson M."/>
            <person name="Poon T.W."/>
            <person name="Priest M."/>
            <person name="Roberts A."/>
            <person name="Saif S."/>
            <person name="Shea T."/>
            <person name="Sykes S."/>
            <person name="Wortman J."/>
            <person name="Nusbaum C."/>
            <person name="Birren B."/>
        </authorList>
    </citation>
    <scope>NUCLEOTIDE SEQUENCE [LARGE SCALE GENOMIC DNA]</scope>
    <source>
        <strain evidence="2 3">CJ05E6</strain>
    </source>
</reference>
<reference evidence="1" key="1">
    <citation type="submission" date="2013-11" db="EMBL/GenBank/DDBJ databases">
        <title>The Genome Sequence of Phytophthora parasitica CJ02B3.</title>
        <authorList>
            <consortium name="The Broad Institute Genomics Platform"/>
            <person name="Russ C."/>
            <person name="Tyler B."/>
            <person name="Panabieres F."/>
            <person name="Shan W."/>
            <person name="Tripathy S."/>
            <person name="Grunwald N."/>
            <person name="Machado M."/>
            <person name="Johnson C.S."/>
            <person name="Arredondo F."/>
            <person name="Hong C."/>
            <person name="Coffey M."/>
            <person name="Young S.K."/>
            <person name="Zeng Q."/>
            <person name="Gargeya S."/>
            <person name="Fitzgerald M."/>
            <person name="Abouelleil A."/>
            <person name="Alvarado L."/>
            <person name="Chapman S.B."/>
            <person name="Gainer-Dewar J."/>
            <person name="Goldberg J."/>
            <person name="Griggs A."/>
            <person name="Gujja S."/>
            <person name="Hansen M."/>
            <person name="Howarth C."/>
            <person name="Imamovic A."/>
            <person name="Ireland A."/>
            <person name="Larimer J."/>
            <person name="McCowan C."/>
            <person name="Murphy C."/>
            <person name="Pearson M."/>
            <person name="Poon T.W."/>
            <person name="Priest M."/>
            <person name="Roberts A."/>
            <person name="Saif S."/>
            <person name="Shea T."/>
            <person name="Sykes S."/>
            <person name="Wortman J."/>
            <person name="Nusbaum C."/>
            <person name="Birren B."/>
        </authorList>
    </citation>
    <scope>NUCLEOTIDE SEQUENCE [LARGE SCALE GENOMIC DNA]</scope>
    <source>
        <strain evidence="1">CJ02B3</strain>
    </source>
</reference>
<dbReference type="AlphaFoldDB" id="W2GXJ1"/>
<gene>
    <name evidence="1" type="ORF">L915_08448</name>
    <name evidence="2" type="ORF">L916_08376</name>
</gene>
<protein>
    <submittedName>
        <fullName evidence="1">Uncharacterized protein</fullName>
    </submittedName>
</protein>
<accession>W2GXJ1</accession>
<dbReference type="Proteomes" id="UP000053236">
    <property type="component" value="Unassembled WGS sequence"/>
</dbReference>
<evidence type="ECO:0000313" key="2">
    <source>
        <dbReference type="EMBL" id="ETL40440.1"/>
    </source>
</evidence>
<dbReference type="VEuPathDB" id="FungiDB:PPTG_20045"/>
<dbReference type="EMBL" id="KI672831">
    <property type="protein sequence ID" value="ETL40440.1"/>
    <property type="molecule type" value="Genomic_DNA"/>
</dbReference>
<evidence type="ECO:0000313" key="1">
    <source>
        <dbReference type="EMBL" id="ETK87025.1"/>
    </source>
</evidence>